<feature type="signal peptide" evidence="1">
    <location>
        <begin position="1"/>
        <end position="21"/>
    </location>
</feature>
<proteinExistence type="predicted"/>
<dbReference type="AlphaFoldDB" id="A0A4R3J8A5"/>
<keyword evidence="4" id="KW-1185">Reference proteome</keyword>
<gene>
    <name evidence="3" type="ORF">EDD55_107126</name>
</gene>
<dbReference type="EMBL" id="SLZW01000007">
    <property type="protein sequence ID" value="TCS61717.1"/>
    <property type="molecule type" value="Genomic_DNA"/>
</dbReference>
<feature type="domain" description="Sulfatase-modifying factor enzyme-like" evidence="2">
    <location>
        <begin position="58"/>
        <end position="284"/>
    </location>
</feature>
<evidence type="ECO:0000259" key="2">
    <source>
        <dbReference type="Pfam" id="PF03781"/>
    </source>
</evidence>
<dbReference type="InterPro" id="IPR042095">
    <property type="entry name" value="SUMF_sf"/>
</dbReference>
<evidence type="ECO:0000256" key="1">
    <source>
        <dbReference type="SAM" id="SignalP"/>
    </source>
</evidence>
<organism evidence="3 4">
    <name type="scientific">Varunaivibrio sulfuroxidans</name>
    <dbReference type="NCBI Taxonomy" id="1773489"/>
    <lineage>
        <taxon>Bacteria</taxon>
        <taxon>Pseudomonadati</taxon>
        <taxon>Pseudomonadota</taxon>
        <taxon>Alphaproteobacteria</taxon>
        <taxon>Rhodospirillales</taxon>
        <taxon>Magnetovibrionaceae</taxon>
        <taxon>Varunaivibrio</taxon>
    </lineage>
</organism>
<comment type="caution">
    <text evidence="3">The sequence shown here is derived from an EMBL/GenBank/DDBJ whole genome shotgun (WGS) entry which is preliminary data.</text>
</comment>
<dbReference type="Pfam" id="PF03781">
    <property type="entry name" value="FGE-sulfatase"/>
    <property type="match status" value="1"/>
</dbReference>
<protein>
    <submittedName>
        <fullName evidence="3">Formylglycine-generating enzyme required for sulfatase activity</fullName>
    </submittedName>
</protein>
<evidence type="ECO:0000313" key="3">
    <source>
        <dbReference type="EMBL" id="TCS61717.1"/>
    </source>
</evidence>
<dbReference type="OrthoDB" id="9768004at2"/>
<dbReference type="Proteomes" id="UP000295304">
    <property type="component" value="Unassembled WGS sequence"/>
</dbReference>
<dbReference type="GO" id="GO:0120147">
    <property type="term" value="F:formylglycine-generating oxidase activity"/>
    <property type="evidence" value="ECO:0007669"/>
    <property type="project" value="TreeGrafter"/>
</dbReference>
<keyword evidence="1" id="KW-0732">Signal</keyword>
<dbReference type="SUPFAM" id="SSF56436">
    <property type="entry name" value="C-type lectin-like"/>
    <property type="match status" value="1"/>
</dbReference>
<dbReference type="InterPro" id="IPR051043">
    <property type="entry name" value="Sulfatase_Mod_Factor_Kinase"/>
</dbReference>
<dbReference type="InterPro" id="IPR005532">
    <property type="entry name" value="SUMF_dom"/>
</dbReference>
<sequence length="287" mass="31932">MAFIIKYTRALCIVALGFVLAAGGTRAGAETSRAPDAPPPILAAATPKPFQAFKDCSQCPTMIALPPGAFTMGTNGRYRAERPAHPVSIAYPYAIGKYEVTFDEWAVCVADGGCDKIPDDHGWGRGRRPVINVTWQDARDYALWLSVKTHQSYRLPSEAEWEYAARAGTTSAYSWGNDIGVGRANCRNCAAKISHKTRPVGSYKPNPWGLYDVHGNVWEWTQDCWNPNYKGAPRDGSPWLKGACQNRVMRSGSWYYFSKNLTSAWRFKNDARVNSYGIGFRVVRDIF</sequence>
<dbReference type="RefSeq" id="WP_132939425.1">
    <property type="nucleotide sequence ID" value="NZ_CP119676.1"/>
</dbReference>
<dbReference type="PANTHER" id="PTHR23150:SF35">
    <property type="entry name" value="BLL6746 PROTEIN"/>
    <property type="match status" value="1"/>
</dbReference>
<evidence type="ECO:0000313" key="4">
    <source>
        <dbReference type="Proteomes" id="UP000295304"/>
    </source>
</evidence>
<feature type="chain" id="PRO_5020315266" evidence="1">
    <location>
        <begin position="22"/>
        <end position="287"/>
    </location>
</feature>
<reference evidence="3 4" key="1">
    <citation type="submission" date="2019-03" db="EMBL/GenBank/DDBJ databases">
        <title>Genomic Encyclopedia of Type Strains, Phase IV (KMG-IV): sequencing the most valuable type-strain genomes for metagenomic binning, comparative biology and taxonomic classification.</title>
        <authorList>
            <person name="Goeker M."/>
        </authorList>
    </citation>
    <scope>NUCLEOTIDE SEQUENCE [LARGE SCALE GENOMIC DNA]</scope>
    <source>
        <strain evidence="3 4">DSM 101688</strain>
    </source>
</reference>
<accession>A0A4R3J8A5</accession>
<name>A0A4R3J8A5_9PROT</name>
<dbReference type="PANTHER" id="PTHR23150">
    <property type="entry name" value="SULFATASE MODIFYING FACTOR 1, 2"/>
    <property type="match status" value="1"/>
</dbReference>
<dbReference type="InterPro" id="IPR016187">
    <property type="entry name" value="CTDL_fold"/>
</dbReference>
<dbReference type="Gene3D" id="3.90.1580.10">
    <property type="entry name" value="paralog of FGE (formylglycine-generating enzyme)"/>
    <property type="match status" value="1"/>
</dbReference>